<evidence type="ECO:0000313" key="2">
    <source>
        <dbReference type="EMBL" id="PRQ23839.1"/>
    </source>
</evidence>
<dbReference type="OMA" id="GPRAYEM"/>
<dbReference type="AlphaFoldDB" id="A0A2P6PPH7"/>
<feature type="domain" description="J" evidence="1">
    <location>
        <begin position="6"/>
        <end position="71"/>
    </location>
</feature>
<dbReference type="CDD" id="cd06257">
    <property type="entry name" value="DnaJ"/>
    <property type="match status" value="1"/>
</dbReference>
<dbReference type="InterPro" id="IPR052423">
    <property type="entry name" value="EMIR"/>
</dbReference>
<sequence length="341" mass="39300">MVRDSAFYAILDINVDASDIQIKKAYYQKATEVHPDKNHGDPKAAEDFIALGEAYQVLIDPEKRGWYNKHGKLCIPQDFWLHSYCVYGMVYGSQCFKDYIGEFASTTFLSCLEMEEEAEDPEVRNKRAWEKTQKLLEERHEKLTKIMIDRIQPYVDGHIDEFEKLVDSEARRLSTAAFGECLLHTLGIAYMTKAANELKGKEECGRTKWIKVNGPKGFEMRSQIHAAKESERTVGRLDRTNQSQHDKEGDLRLHIFSYLNNWRIDNAWSTNVVDIDTISSYICKAILKDSTVSKDVLRLRAEALAKLGKIFKGANPPYRREYNICLEDGQQNENEDSDYSD</sequence>
<dbReference type="SUPFAM" id="SSF46565">
    <property type="entry name" value="Chaperone J-domain"/>
    <property type="match status" value="1"/>
</dbReference>
<dbReference type="OrthoDB" id="10250354at2759"/>
<gene>
    <name evidence="2" type="ORF">RchiOBHm_Chr6g0265841</name>
</gene>
<dbReference type="PANTHER" id="PTHR44094:SF8">
    <property type="entry name" value="DNAJ HEAT SHOCK N-TERMINAL DOMAIN-CONTAINING PROTEIN-RELATED"/>
    <property type="match status" value="1"/>
</dbReference>
<dbReference type="PROSITE" id="PS00636">
    <property type="entry name" value="DNAJ_1"/>
    <property type="match status" value="1"/>
</dbReference>
<accession>A0A2P6PPH7</accession>
<evidence type="ECO:0000313" key="3">
    <source>
        <dbReference type="Proteomes" id="UP000238479"/>
    </source>
</evidence>
<dbReference type="Gene3D" id="1.10.287.110">
    <property type="entry name" value="DnaJ domain"/>
    <property type="match status" value="1"/>
</dbReference>
<dbReference type="PRINTS" id="PR00625">
    <property type="entry name" value="JDOMAIN"/>
</dbReference>
<dbReference type="InterPro" id="IPR036869">
    <property type="entry name" value="J_dom_sf"/>
</dbReference>
<dbReference type="InterPro" id="IPR026894">
    <property type="entry name" value="DnaJ_X"/>
</dbReference>
<dbReference type="InterPro" id="IPR001623">
    <property type="entry name" value="DnaJ_domain"/>
</dbReference>
<comment type="caution">
    <text evidence="2">The sequence shown here is derived from an EMBL/GenBank/DDBJ whole genome shotgun (WGS) entry which is preliminary data.</text>
</comment>
<dbReference type="Pfam" id="PF00226">
    <property type="entry name" value="DnaJ"/>
    <property type="match status" value="1"/>
</dbReference>
<dbReference type="Pfam" id="PF14308">
    <property type="entry name" value="DnaJ-X"/>
    <property type="match status" value="1"/>
</dbReference>
<dbReference type="EMBL" id="PDCK01000044">
    <property type="protein sequence ID" value="PRQ23839.1"/>
    <property type="molecule type" value="Genomic_DNA"/>
</dbReference>
<protein>
    <submittedName>
        <fullName evidence="2">Putative DNAJ-containing protein</fullName>
    </submittedName>
</protein>
<proteinExistence type="predicted"/>
<organism evidence="2 3">
    <name type="scientific">Rosa chinensis</name>
    <name type="common">China rose</name>
    <dbReference type="NCBI Taxonomy" id="74649"/>
    <lineage>
        <taxon>Eukaryota</taxon>
        <taxon>Viridiplantae</taxon>
        <taxon>Streptophyta</taxon>
        <taxon>Embryophyta</taxon>
        <taxon>Tracheophyta</taxon>
        <taxon>Spermatophyta</taxon>
        <taxon>Magnoliopsida</taxon>
        <taxon>eudicotyledons</taxon>
        <taxon>Gunneridae</taxon>
        <taxon>Pentapetalae</taxon>
        <taxon>rosids</taxon>
        <taxon>fabids</taxon>
        <taxon>Rosales</taxon>
        <taxon>Rosaceae</taxon>
        <taxon>Rosoideae</taxon>
        <taxon>Rosoideae incertae sedis</taxon>
        <taxon>Rosa</taxon>
    </lineage>
</organism>
<evidence type="ECO:0000259" key="1">
    <source>
        <dbReference type="PROSITE" id="PS50076"/>
    </source>
</evidence>
<dbReference type="Proteomes" id="UP000238479">
    <property type="component" value="Chromosome 6"/>
</dbReference>
<name>A0A2P6PPH7_ROSCH</name>
<dbReference type="PANTHER" id="PTHR44094">
    <property type="entry name" value="DNAJ HEAT SHOCK N-TERMINAL DOMAIN-CONTAINING PROTEIN"/>
    <property type="match status" value="1"/>
</dbReference>
<dbReference type="STRING" id="74649.A0A2P6PPH7"/>
<dbReference type="Gramene" id="PRQ23839">
    <property type="protein sequence ID" value="PRQ23839"/>
    <property type="gene ID" value="RchiOBHm_Chr6g0265841"/>
</dbReference>
<dbReference type="SMART" id="SM00271">
    <property type="entry name" value="DnaJ"/>
    <property type="match status" value="1"/>
</dbReference>
<dbReference type="InterPro" id="IPR018253">
    <property type="entry name" value="DnaJ_domain_CS"/>
</dbReference>
<dbReference type="PROSITE" id="PS50076">
    <property type="entry name" value="DNAJ_2"/>
    <property type="match status" value="1"/>
</dbReference>
<reference evidence="2 3" key="1">
    <citation type="journal article" date="2018" name="Nat. Genet.">
        <title>The Rosa genome provides new insights in the design of modern roses.</title>
        <authorList>
            <person name="Bendahmane M."/>
        </authorList>
    </citation>
    <scope>NUCLEOTIDE SEQUENCE [LARGE SCALE GENOMIC DNA]</scope>
    <source>
        <strain evidence="3">cv. Old Blush</strain>
    </source>
</reference>
<keyword evidence="3" id="KW-1185">Reference proteome</keyword>